<gene>
    <name evidence="1" type="ORF">BBF96_12575</name>
</gene>
<proteinExistence type="predicted"/>
<dbReference type="Proteomes" id="UP000267250">
    <property type="component" value="Chromosome"/>
</dbReference>
<dbReference type="CDD" id="cd03064">
    <property type="entry name" value="TRX_Fd_NuoE"/>
    <property type="match status" value="1"/>
</dbReference>
<protein>
    <recommendedName>
        <fullName evidence="3">NADH dehydrogenase</fullName>
    </recommendedName>
</protein>
<dbReference type="InterPro" id="IPR042128">
    <property type="entry name" value="NuoE_dom"/>
</dbReference>
<accession>A0A3Q9HRW3</accession>
<sequence length="74" mass="8054">MKKHLVEVCIGTSCHLMGAQDLIRAVQGLPGEKLNSIQLKTVPCLKSCDKSPAVRINGQIFAPITPEELIKKIT</sequence>
<dbReference type="EMBL" id="CP016379">
    <property type="protein sequence ID" value="AZR74158.1"/>
    <property type="molecule type" value="Genomic_DNA"/>
</dbReference>
<dbReference type="RefSeq" id="WP_127017510.1">
    <property type="nucleotide sequence ID" value="NZ_CP016379.1"/>
</dbReference>
<evidence type="ECO:0008006" key="3">
    <source>
        <dbReference type="Google" id="ProtNLM"/>
    </source>
</evidence>
<dbReference type="Pfam" id="PF01257">
    <property type="entry name" value="2Fe-2S_thioredx"/>
    <property type="match status" value="1"/>
</dbReference>
<dbReference type="Gene3D" id="3.40.30.10">
    <property type="entry name" value="Glutaredoxin"/>
    <property type="match status" value="1"/>
</dbReference>
<reference evidence="1 2" key="1">
    <citation type="submission" date="2016-07" db="EMBL/GenBank/DDBJ databases">
        <title>Genome and transcriptome analysis of iron-reducing fermentative bacteria Anoxybacter fermentans.</title>
        <authorList>
            <person name="Zeng X."/>
            <person name="Shao Z."/>
        </authorList>
    </citation>
    <scope>NUCLEOTIDE SEQUENCE [LARGE SCALE GENOMIC DNA]</scope>
    <source>
        <strain evidence="1 2">DY22613</strain>
    </source>
</reference>
<dbReference type="KEGG" id="aft:BBF96_12575"/>
<evidence type="ECO:0000313" key="2">
    <source>
        <dbReference type="Proteomes" id="UP000267250"/>
    </source>
</evidence>
<dbReference type="SUPFAM" id="SSF52833">
    <property type="entry name" value="Thioredoxin-like"/>
    <property type="match status" value="1"/>
</dbReference>
<dbReference type="AlphaFoldDB" id="A0A3Q9HRW3"/>
<dbReference type="InterPro" id="IPR036249">
    <property type="entry name" value="Thioredoxin-like_sf"/>
</dbReference>
<dbReference type="OrthoDB" id="9807975at2"/>
<name>A0A3Q9HRW3_9FIRM</name>
<keyword evidence="2" id="KW-1185">Reference proteome</keyword>
<organism evidence="1 2">
    <name type="scientific">Anoxybacter fermentans</name>
    <dbReference type="NCBI Taxonomy" id="1323375"/>
    <lineage>
        <taxon>Bacteria</taxon>
        <taxon>Bacillati</taxon>
        <taxon>Bacillota</taxon>
        <taxon>Clostridia</taxon>
        <taxon>Halanaerobiales</taxon>
        <taxon>Anoxybacter</taxon>
    </lineage>
</organism>
<evidence type="ECO:0000313" key="1">
    <source>
        <dbReference type="EMBL" id="AZR74158.1"/>
    </source>
</evidence>